<organism evidence="1">
    <name type="scientific">Rhizophora mucronata</name>
    <name type="common">Asiatic mangrove</name>
    <dbReference type="NCBI Taxonomy" id="61149"/>
    <lineage>
        <taxon>Eukaryota</taxon>
        <taxon>Viridiplantae</taxon>
        <taxon>Streptophyta</taxon>
        <taxon>Embryophyta</taxon>
        <taxon>Tracheophyta</taxon>
        <taxon>Spermatophyta</taxon>
        <taxon>Magnoliopsida</taxon>
        <taxon>eudicotyledons</taxon>
        <taxon>Gunneridae</taxon>
        <taxon>Pentapetalae</taxon>
        <taxon>rosids</taxon>
        <taxon>fabids</taxon>
        <taxon>Malpighiales</taxon>
        <taxon>Rhizophoraceae</taxon>
        <taxon>Rhizophora</taxon>
    </lineage>
</organism>
<accession>A0A2P2LZT0</accession>
<reference evidence="1" key="1">
    <citation type="submission" date="2018-02" db="EMBL/GenBank/DDBJ databases">
        <title>Rhizophora mucronata_Transcriptome.</title>
        <authorList>
            <person name="Meera S.P."/>
            <person name="Sreeshan A."/>
            <person name="Augustine A."/>
        </authorList>
    </citation>
    <scope>NUCLEOTIDE SEQUENCE</scope>
    <source>
        <tissue evidence="1">Leaf</tissue>
    </source>
</reference>
<proteinExistence type="predicted"/>
<evidence type="ECO:0000313" key="1">
    <source>
        <dbReference type="EMBL" id="MBX23463.1"/>
    </source>
</evidence>
<name>A0A2P2LZT0_RHIMU</name>
<dbReference type="AlphaFoldDB" id="A0A2P2LZT0"/>
<dbReference type="EMBL" id="GGEC01042979">
    <property type="protein sequence ID" value="MBX23463.1"/>
    <property type="molecule type" value="Transcribed_RNA"/>
</dbReference>
<protein>
    <submittedName>
        <fullName evidence="1">Uncharacterized protein</fullName>
    </submittedName>
</protein>
<sequence>MQIQKAVFGYETKRRIIADSGICKICKD</sequence>